<dbReference type="Pfam" id="PF00211">
    <property type="entry name" value="Guanylate_cyc"/>
    <property type="match status" value="2"/>
</dbReference>
<feature type="compositionally biased region" description="Basic and acidic residues" evidence="7">
    <location>
        <begin position="595"/>
        <end position="618"/>
    </location>
</feature>
<evidence type="ECO:0000256" key="2">
    <source>
        <dbReference type="ARBA" id="ARBA00022692"/>
    </source>
</evidence>
<keyword evidence="6" id="KW-0456">Lyase</keyword>
<dbReference type="InterPro" id="IPR050401">
    <property type="entry name" value="Cyclic_nucleotide_synthase"/>
</dbReference>
<dbReference type="CDD" id="cd07302">
    <property type="entry name" value="CHD"/>
    <property type="match status" value="2"/>
</dbReference>
<dbReference type="GO" id="GO:0007168">
    <property type="term" value="P:receptor guanylyl cyclase signaling pathway"/>
    <property type="evidence" value="ECO:0007669"/>
    <property type="project" value="TreeGrafter"/>
</dbReference>
<feature type="compositionally biased region" description="Polar residues" evidence="7">
    <location>
        <begin position="642"/>
        <end position="673"/>
    </location>
</feature>
<dbReference type="SUPFAM" id="SSF55073">
    <property type="entry name" value="Nucleotide cyclase"/>
    <property type="match status" value="2"/>
</dbReference>
<keyword evidence="11" id="KW-1185">Reference proteome</keyword>
<feature type="transmembrane region" description="Helical" evidence="8">
    <location>
        <begin position="1073"/>
        <end position="1090"/>
    </location>
</feature>
<evidence type="ECO:0000256" key="7">
    <source>
        <dbReference type="SAM" id="MobiDB-lite"/>
    </source>
</evidence>
<feature type="transmembrane region" description="Helical" evidence="8">
    <location>
        <begin position="856"/>
        <end position="877"/>
    </location>
</feature>
<evidence type="ECO:0000256" key="6">
    <source>
        <dbReference type="ARBA" id="ARBA00023239"/>
    </source>
</evidence>
<feature type="region of interest" description="Disordered" evidence="7">
    <location>
        <begin position="1364"/>
        <end position="1401"/>
    </location>
</feature>
<proteinExistence type="predicted"/>
<dbReference type="GO" id="GO:0004383">
    <property type="term" value="F:guanylate cyclase activity"/>
    <property type="evidence" value="ECO:0007669"/>
    <property type="project" value="TreeGrafter"/>
</dbReference>
<feature type="region of interest" description="Disordered" evidence="7">
    <location>
        <begin position="595"/>
        <end position="701"/>
    </location>
</feature>
<feature type="compositionally biased region" description="Basic and acidic residues" evidence="7">
    <location>
        <begin position="71"/>
        <end position="86"/>
    </location>
</feature>
<keyword evidence="3" id="KW-0547">Nucleotide-binding</keyword>
<evidence type="ECO:0000313" key="10">
    <source>
        <dbReference type="EMBL" id="GMH73626.1"/>
    </source>
</evidence>
<feature type="compositionally biased region" description="Low complexity" evidence="7">
    <location>
        <begin position="680"/>
        <end position="698"/>
    </location>
</feature>
<dbReference type="PANTHER" id="PTHR11920:SF335">
    <property type="entry name" value="GUANYLATE CYCLASE"/>
    <property type="match status" value="1"/>
</dbReference>
<name>A0A9W7AIS5_9STRA</name>
<dbReference type="PANTHER" id="PTHR11920">
    <property type="entry name" value="GUANYLYL CYCLASE"/>
    <property type="match status" value="1"/>
</dbReference>
<accession>A0A9W7AIS5</accession>
<keyword evidence="2 8" id="KW-0812">Transmembrane</keyword>
<feature type="compositionally biased region" description="Basic and acidic residues" evidence="7">
    <location>
        <begin position="1375"/>
        <end position="1384"/>
    </location>
</feature>
<feature type="transmembrane region" description="Helical" evidence="8">
    <location>
        <begin position="269"/>
        <end position="288"/>
    </location>
</feature>
<feature type="compositionally biased region" description="Polar residues" evidence="7">
    <location>
        <begin position="39"/>
        <end position="64"/>
    </location>
</feature>
<dbReference type="GO" id="GO:0000166">
    <property type="term" value="F:nucleotide binding"/>
    <property type="evidence" value="ECO:0007669"/>
    <property type="project" value="UniProtKB-KW"/>
</dbReference>
<comment type="subcellular location">
    <subcellularLocation>
        <location evidence="1">Membrane</location>
    </subcellularLocation>
</comment>
<feature type="domain" description="Guanylate cyclase" evidence="9">
    <location>
        <begin position="406"/>
        <end position="547"/>
    </location>
</feature>
<evidence type="ECO:0000256" key="3">
    <source>
        <dbReference type="ARBA" id="ARBA00022741"/>
    </source>
</evidence>
<feature type="region of interest" description="Disordered" evidence="7">
    <location>
        <begin position="1"/>
        <end position="86"/>
    </location>
</feature>
<dbReference type="GO" id="GO:0005886">
    <property type="term" value="C:plasma membrane"/>
    <property type="evidence" value="ECO:0007669"/>
    <property type="project" value="TreeGrafter"/>
</dbReference>
<organism evidence="10 11">
    <name type="scientific">Triparma strigata</name>
    <dbReference type="NCBI Taxonomy" id="1606541"/>
    <lineage>
        <taxon>Eukaryota</taxon>
        <taxon>Sar</taxon>
        <taxon>Stramenopiles</taxon>
        <taxon>Ochrophyta</taxon>
        <taxon>Bolidophyceae</taxon>
        <taxon>Parmales</taxon>
        <taxon>Triparmaceae</taxon>
        <taxon>Triparma</taxon>
    </lineage>
</organism>
<evidence type="ECO:0000256" key="8">
    <source>
        <dbReference type="SAM" id="Phobius"/>
    </source>
</evidence>
<feature type="transmembrane region" description="Helical" evidence="8">
    <location>
        <begin position="125"/>
        <end position="149"/>
    </location>
</feature>
<feature type="transmembrane region" description="Helical" evidence="8">
    <location>
        <begin position="193"/>
        <end position="211"/>
    </location>
</feature>
<feature type="compositionally biased region" description="Basic and acidic residues" evidence="7">
    <location>
        <begin position="16"/>
        <end position="29"/>
    </location>
</feature>
<feature type="compositionally biased region" description="Gly residues" evidence="7">
    <location>
        <begin position="1389"/>
        <end position="1401"/>
    </location>
</feature>
<evidence type="ECO:0000313" key="11">
    <source>
        <dbReference type="Proteomes" id="UP001165085"/>
    </source>
</evidence>
<evidence type="ECO:0000259" key="9">
    <source>
        <dbReference type="PROSITE" id="PS50125"/>
    </source>
</evidence>
<keyword evidence="5 8" id="KW-0472">Membrane</keyword>
<feature type="transmembrane region" description="Helical" evidence="8">
    <location>
        <begin position="817"/>
        <end position="836"/>
    </location>
</feature>
<dbReference type="PROSITE" id="PS50125">
    <property type="entry name" value="GUANYLATE_CYCLASE_2"/>
    <property type="match status" value="2"/>
</dbReference>
<feature type="transmembrane region" description="Helical" evidence="8">
    <location>
        <begin position="930"/>
        <end position="950"/>
    </location>
</feature>
<dbReference type="GO" id="GO:0035556">
    <property type="term" value="P:intracellular signal transduction"/>
    <property type="evidence" value="ECO:0007669"/>
    <property type="project" value="InterPro"/>
</dbReference>
<evidence type="ECO:0000256" key="4">
    <source>
        <dbReference type="ARBA" id="ARBA00022989"/>
    </source>
</evidence>
<reference evidence="11" key="1">
    <citation type="journal article" date="2023" name="Commun. Biol.">
        <title>Genome analysis of Parmales, the sister group of diatoms, reveals the evolutionary specialization of diatoms from phago-mixotrophs to photoautotrophs.</title>
        <authorList>
            <person name="Ban H."/>
            <person name="Sato S."/>
            <person name="Yoshikawa S."/>
            <person name="Yamada K."/>
            <person name="Nakamura Y."/>
            <person name="Ichinomiya M."/>
            <person name="Sato N."/>
            <person name="Blanc-Mathieu R."/>
            <person name="Endo H."/>
            <person name="Kuwata A."/>
            <person name="Ogata H."/>
        </authorList>
    </citation>
    <scope>NUCLEOTIDE SEQUENCE [LARGE SCALE GENOMIC DNA]</scope>
    <source>
        <strain evidence="11">NIES 3701</strain>
    </source>
</reference>
<dbReference type="InterPro" id="IPR001054">
    <property type="entry name" value="A/G_cyclase"/>
</dbReference>
<dbReference type="SMART" id="SM00044">
    <property type="entry name" value="CYCc"/>
    <property type="match status" value="2"/>
</dbReference>
<dbReference type="OrthoDB" id="6127067at2759"/>
<feature type="transmembrane region" description="Helical" evidence="8">
    <location>
        <begin position="889"/>
        <end position="910"/>
    </location>
</feature>
<dbReference type="InterPro" id="IPR029787">
    <property type="entry name" value="Nucleotide_cyclase"/>
</dbReference>
<protein>
    <recommendedName>
        <fullName evidence="9">Guanylate cyclase domain-containing protein</fullName>
    </recommendedName>
</protein>
<keyword evidence="4 8" id="KW-1133">Transmembrane helix</keyword>
<evidence type="ECO:0000256" key="5">
    <source>
        <dbReference type="ARBA" id="ARBA00023136"/>
    </source>
</evidence>
<comment type="caution">
    <text evidence="10">The sequence shown here is derived from an EMBL/GenBank/DDBJ whole genome shotgun (WGS) entry which is preliminary data.</text>
</comment>
<gene>
    <name evidence="10" type="ORF">TrST_g7179</name>
</gene>
<dbReference type="EMBL" id="BRXY01000170">
    <property type="protein sequence ID" value="GMH73626.1"/>
    <property type="molecule type" value="Genomic_DNA"/>
</dbReference>
<feature type="compositionally biased region" description="Basic and acidic residues" evidence="7">
    <location>
        <begin position="629"/>
        <end position="641"/>
    </location>
</feature>
<evidence type="ECO:0000256" key="1">
    <source>
        <dbReference type="ARBA" id="ARBA00004370"/>
    </source>
</evidence>
<dbReference type="GO" id="GO:0004016">
    <property type="term" value="F:adenylate cyclase activity"/>
    <property type="evidence" value="ECO:0007669"/>
    <property type="project" value="TreeGrafter"/>
</dbReference>
<feature type="domain" description="Guanylate cyclase" evidence="9">
    <location>
        <begin position="1153"/>
        <end position="1282"/>
    </location>
</feature>
<dbReference type="GO" id="GO:0001653">
    <property type="term" value="F:peptide receptor activity"/>
    <property type="evidence" value="ECO:0007669"/>
    <property type="project" value="TreeGrafter"/>
</dbReference>
<dbReference type="Gene3D" id="3.30.70.1230">
    <property type="entry name" value="Nucleotide cyclase"/>
    <property type="match status" value="2"/>
</dbReference>
<dbReference type="Proteomes" id="UP001165085">
    <property type="component" value="Unassembled WGS sequence"/>
</dbReference>
<feature type="transmembrane region" description="Helical" evidence="8">
    <location>
        <begin position="223"/>
        <end position="240"/>
    </location>
</feature>
<sequence>MAMNPGSAAVLPAFRPETHEIPPDGEDRQSPATVPPPSSQNSALNSEVSISANNMSNRSFSNNADAGAGYETREQQETRKANDKLKRLQETEIAPTTLRYIRKDKVVMEMEDQYYREDAGRFRSFLRVLFTWFLQIGVCMLTLVDIVYINLKSDLDNHGMGEMGSETHDMDLMDHESWRQTNEQFIEKSMTTIILRVLLWQPLVIFGCSFFKKDSYFRHQNYLAGAFCVLGLYPLTVIFTWRTVDYGQSVVFLILLFYMNPLRTFTVSSISFTYCTIFFALCFWIGFYEMERDGWNCRNDGYAFRCTRPNHEDEEESTVEKLMKISQPCAVIFFTVALASFISFRREKVLRKNFKTVQTSLCQTEIMRLATEQNQTMLQSMLPQEMIEKFKTKDSSAVVDTYNEVTVLFCILDDFVTIARSLEPENLLFLLNVLYSEFDKITEETGVYKIETVGEVFMGCAGCPSRIIDHADKAASCALAMIRAMPNIRRNLYSKMDNDAGKLRCIQDLQIKIGLNSGKIVAGVLNTPATTRFKVFGDTVNTASRMQSLSLPGKIQVSSKTYQKLIDGRFAYTFSEKRLVKAKGKGELETWFLEKKEDKSKSRGPKSTHDGPEERDVKLTVAGKIRAKLAPEDSGGTRDPNRTSISRISVNHTQGTSSMARMSNTQGAQGGQTRSRESSDASSAMSRSRSRSQTLQRRTSIKRKSNYFSTISTDAGEDATERKSSFESLYKASYDDPTKTVGMGPSEILTRRERLKHHYKRLLDRKEPELSPTQVMLTILGTELRAVGKDEKSAHLEAKYVVHKWSTHLKTVRSFQCFWSCFFFFFGATWISKILTQGTLEGEDSWMNDPIKLGQLCHVVNSFAVGLPCTLVMLFFSFKRQFFWKHHQLVMVTGLSIIGISVMFETGAFVSKVGYGNMTMYIMSIYQYQLLFFVNRSLLCLIMCIMYYLMISLFSTDLGNELYTLGQNSEQYHIKLNNPENSFMQQAFDHAPNTTSWSFQQVGYDTECQTVLQKEAFHYMEDMGLNIGPPFSNYTDMSLTNVLDNFLLKGVLDMTRSPTAYWQIITQDMASQYLVWLLIFTLLLVIPSLMSDYHERVCYNKEVMQATNTELMNKQQEYEEMLLKRLLPPEIVPILPKKRATNEVVADRFNSVSIIFCDMVGFTKFSSDLDPSELMIFLSALYAKYSAVISDNSLYTVEVIGDALLAVAGCPKRIETEDHASRAIKAAFELLEVTKEFSKQIQIPINIRVGVHSGQVIAGVVGMKDPRYHLFGEAVKVVEIMESTGSPDRVHCSHGTYRNLFAADDEDSKNFRDSLEFNKRTDIKGADLKKLEGVDYGGSTYFVKQKVAEVGSKSEKVHFRRLTLGRNDMSPTPGDQKKLQEMGRRSRLGGLGGVGEGEGIE</sequence>